<dbReference type="PANTHER" id="PTHR11560">
    <property type="entry name" value="39S RIBOSOMAL PROTEIN L10, MITOCHONDRIAL"/>
    <property type="match status" value="1"/>
</dbReference>
<feature type="region of interest" description="Disordered" evidence="6">
    <location>
        <begin position="171"/>
        <end position="198"/>
    </location>
</feature>
<dbReference type="Proteomes" id="UP000315525">
    <property type="component" value="Unassembled WGS sequence"/>
</dbReference>
<dbReference type="HAMAP" id="MF_00362">
    <property type="entry name" value="Ribosomal_uL10"/>
    <property type="match status" value="1"/>
</dbReference>
<accession>A0A523USB2</accession>
<dbReference type="AlphaFoldDB" id="A0A523USB2"/>
<evidence type="ECO:0000256" key="4">
    <source>
        <dbReference type="ARBA" id="ARBA00035202"/>
    </source>
</evidence>
<sequence length="198" mass="22016">MARVEKERTVEELTEMFKKAQAVVLSDFTGLNVEEMAELRRRCRDSSVVYRVAKNTLARFAASKADLEPLLPYLTGPNGFTFGYDDPAVPAKVINDFAKESGKLTIKGGVFQGEVIGPDQVKRIATLPGKDVLLSQLLMQVGAPISRFAEVLRSVLREFLYVLTQIGEVKGAEQREGEAEKKPEEKKSEELEQGKEQP</sequence>
<comment type="caution">
    <text evidence="7">The sequence shown here is derived from an EMBL/GenBank/DDBJ whole genome shotgun (WGS) entry which is preliminary data.</text>
</comment>
<organism evidence="7 8">
    <name type="scientific">candidate division TA06 bacterium</name>
    <dbReference type="NCBI Taxonomy" id="2250710"/>
    <lineage>
        <taxon>Bacteria</taxon>
        <taxon>Bacteria division TA06</taxon>
    </lineage>
</organism>
<evidence type="ECO:0000256" key="3">
    <source>
        <dbReference type="ARBA" id="ARBA00023274"/>
    </source>
</evidence>
<gene>
    <name evidence="5" type="primary">rplJ</name>
    <name evidence="7" type="ORF">E3J62_07565</name>
</gene>
<dbReference type="Gene3D" id="3.30.70.1730">
    <property type="match status" value="1"/>
</dbReference>
<dbReference type="NCBIfam" id="NF000955">
    <property type="entry name" value="PRK00099.1-1"/>
    <property type="match status" value="1"/>
</dbReference>
<reference evidence="7 8" key="1">
    <citation type="submission" date="2019-03" db="EMBL/GenBank/DDBJ databases">
        <title>Metabolic potential of uncultured bacteria and archaea associated with petroleum seepage in deep-sea sediments.</title>
        <authorList>
            <person name="Dong X."/>
            <person name="Hubert C."/>
        </authorList>
    </citation>
    <scope>NUCLEOTIDE SEQUENCE [LARGE SCALE GENOMIC DNA]</scope>
    <source>
        <strain evidence="7">E44_bin18</strain>
    </source>
</reference>
<dbReference type="GO" id="GO:0006412">
    <property type="term" value="P:translation"/>
    <property type="evidence" value="ECO:0007669"/>
    <property type="project" value="UniProtKB-UniRule"/>
</dbReference>
<name>A0A523USB2_UNCT6</name>
<keyword evidence="3 5" id="KW-0687">Ribonucleoprotein</keyword>
<dbReference type="EMBL" id="SOJN01000083">
    <property type="protein sequence ID" value="TET45442.1"/>
    <property type="molecule type" value="Genomic_DNA"/>
</dbReference>
<dbReference type="InterPro" id="IPR043141">
    <property type="entry name" value="Ribosomal_uL10-like_sf"/>
</dbReference>
<evidence type="ECO:0000313" key="8">
    <source>
        <dbReference type="Proteomes" id="UP000315525"/>
    </source>
</evidence>
<comment type="similarity">
    <text evidence="1 5">Belongs to the universal ribosomal protein uL10 family.</text>
</comment>
<dbReference type="SUPFAM" id="SSF160369">
    <property type="entry name" value="Ribosomal protein L10-like"/>
    <property type="match status" value="1"/>
</dbReference>
<proteinExistence type="inferred from homology"/>
<evidence type="ECO:0000256" key="2">
    <source>
        <dbReference type="ARBA" id="ARBA00022980"/>
    </source>
</evidence>
<evidence type="ECO:0000313" key="7">
    <source>
        <dbReference type="EMBL" id="TET45442.1"/>
    </source>
</evidence>
<keyword evidence="5" id="KW-0694">RNA-binding</keyword>
<evidence type="ECO:0000256" key="5">
    <source>
        <dbReference type="HAMAP-Rule" id="MF_00362"/>
    </source>
</evidence>
<comment type="subunit">
    <text evidence="5">Part of the ribosomal stalk of the 50S ribosomal subunit. The N-terminus interacts with L11 and the large rRNA to form the base of the stalk. The C-terminus forms an elongated spine to which L12 dimers bind in a sequential fashion forming a multimeric L10(L12)X complex.</text>
</comment>
<dbReference type="Gene3D" id="6.10.250.290">
    <property type="match status" value="1"/>
</dbReference>
<dbReference type="InterPro" id="IPR002363">
    <property type="entry name" value="Ribosomal_uL10_CS_bac"/>
</dbReference>
<dbReference type="GO" id="GO:0003735">
    <property type="term" value="F:structural constituent of ribosome"/>
    <property type="evidence" value="ECO:0007669"/>
    <property type="project" value="InterPro"/>
</dbReference>
<dbReference type="InterPro" id="IPR047865">
    <property type="entry name" value="Ribosomal_uL10_bac_type"/>
</dbReference>
<dbReference type="Pfam" id="PF00466">
    <property type="entry name" value="Ribosomal_L10"/>
    <property type="match status" value="1"/>
</dbReference>
<keyword evidence="2 5" id="KW-0689">Ribosomal protein</keyword>
<dbReference type="InterPro" id="IPR001790">
    <property type="entry name" value="Ribosomal_uL10"/>
</dbReference>
<keyword evidence="5" id="KW-0699">rRNA-binding</keyword>
<protein>
    <recommendedName>
        <fullName evidence="4 5">Large ribosomal subunit protein uL10</fullName>
    </recommendedName>
</protein>
<dbReference type="CDD" id="cd05797">
    <property type="entry name" value="Ribosomal_L10"/>
    <property type="match status" value="1"/>
</dbReference>
<dbReference type="GO" id="GO:0015934">
    <property type="term" value="C:large ribosomal subunit"/>
    <property type="evidence" value="ECO:0007669"/>
    <property type="project" value="InterPro"/>
</dbReference>
<evidence type="ECO:0000256" key="6">
    <source>
        <dbReference type="SAM" id="MobiDB-lite"/>
    </source>
</evidence>
<comment type="function">
    <text evidence="5">Forms part of the ribosomal stalk, playing a central role in the interaction of the ribosome with GTP-bound translation factors.</text>
</comment>
<dbReference type="GO" id="GO:0070180">
    <property type="term" value="F:large ribosomal subunit rRNA binding"/>
    <property type="evidence" value="ECO:0007669"/>
    <property type="project" value="UniProtKB-UniRule"/>
</dbReference>
<dbReference type="InterPro" id="IPR022973">
    <property type="entry name" value="Ribosomal_uL10_bac"/>
</dbReference>
<evidence type="ECO:0000256" key="1">
    <source>
        <dbReference type="ARBA" id="ARBA00008889"/>
    </source>
</evidence>
<dbReference type="PROSITE" id="PS01109">
    <property type="entry name" value="RIBOSOMAL_L10"/>
    <property type="match status" value="1"/>
</dbReference>